<evidence type="ECO:0000256" key="2">
    <source>
        <dbReference type="ARBA" id="ARBA00022553"/>
    </source>
</evidence>
<keyword evidence="9" id="KW-1185">Reference proteome</keyword>
<dbReference type="EC" id="7.-.-.-" evidence="6"/>
<comment type="cofactor">
    <cofactor evidence="6">
        <name>FMN</name>
        <dbReference type="ChEBI" id="CHEBI:58210"/>
    </cofactor>
</comment>
<evidence type="ECO:0000256" key="3">
    <source>
        <dbReference type="ARBA" id="ARBA00022630"/>
    </source>
</evidence>
<keyword evidence="1 6" id="KW-0813">Transport</keyword>
<comment type="subcellular location">
    <subcellularLocation>
        <location evidence="6">Cell membrane</location>
        <topology evidence="6">Single-pass membrane protein</topology>
    </subcellularLocation>
</comment>
<evidence type="ECO:0000256" key="1">
    <source>
        <dbReference type="ARBA" id="ARBA00022448"/>
    </source>
</evidence>
<dbReference type="AlphaFoldDB" id="A0A4R1PVZ8"/>
<organism evidence="8 9">
    <name type="scientific">Anaerospora hongkongensis</name>
    <dbReference type="NCBI Taxonomy" id="244830"/>
    <lineage>
        <taxon>Bacteria</taxon>
        <taxon>Bacillati</taxon>
        <taxon>Bacillota</taxon>
        <taxon>Negativicutes</taxon>
        <taxon>Selenomonadales</taxon>
        <taxon>Sporomusaceae</taxon>
        <taxon>Anaerospora</taxon>
    </lineage>
</organism>
<dbReference type="OrthoDB" id="9794010at2"/>
<keyword evidence="6" id="KW-0472">Membrane</keyword>
<accession>A0A4R1PVZ8</accession>
<comment type="similarity">
    <text evidence="6">Belongs to the RnfG family.</text>
</comment>
<dbReference type="PANTHER" id="PTHR36118:SF1">
    <property type="entry name" value="ION-TRANSLOCATING OXIDOREDUCTASE COMPLEX SUBUNIT G"/>
    <property type="match status" value="1"/>
</dbReference>
<dbReference type="PANTHER" id="PTHR36118">
    <property type="entry name" value="ION-TRANSLOCATING OXIDOREDUCTASE COMPLEX SUBUNIT G"/>
    <property type="match status" value="1"/>
</dbReference>
<evidence type="ECO:0000313" key="8">
    <source>
        <dbReference type="EMBL" id="TCL36495.1"/>
    </source>
</evidence>
<name>A0A4R1PVZ8_9FIRM</name>
<dbReference type="GO" id="GO:0010181">
    <property type="term" value="F:FMN binding"/>
    <property type="evidence" value="ECO:0007669"/>
    <property type="project" value="InterPro"/>
</dbReference>
<feature type="domain" description="FMN-binding" evidence="7">
    <location>
        <begin position="96"/>
        <end position="183"/>
    </location>
</feature>
<dbReference type="NCBIfam" id="TIGR01947">
    <property type="entry name" value="rnfG"/>
    <property type="match status" value="1"/>
</dbReference>
<keyword evidence="3 6" id="KW-0285">Flavoprotein</keyword>
<comment type="function">
    <text evidence="6">Part of a membrane-bound complex that couples electron transfer with translocation of ions across the membrane.</text>
</comment>
<comment type="caution">
    <text evidence="8">The sequence shown here is derived from an EMBL/GenBank/DDBJ whole genome shotgun (WGS) entry which is preliminary data.</text>
</comment>
<dbReference type="GO" id="GO:0005886">
    <property type="term" value="C:plasma membrane"/>
    <property type="evidence" value="ECO:0007669"/>
    <property type="project" value="UniProtKB-SubCell"/>
</dbReference>
<evidence type="ECO:0000256" key="6">
    <source>
        <dbReference type="HAMAP-Rule" id="MF_00479"/>
    </source>
</evidence>
<dbReference type="Pfam" id="PF04205">
    <property type="entry name" value="FMN_bind"/>
    <property type="match status" value="1"/>
</dbReference>
<dbReference type="Proteomes" id="UP000295063">
    <property type="component" value="Unassembled WGS sequence"/>
</dbReference>
<keyword evidence="6" id="KW-1133">Transmembrane helix</keyword>
<gene>
    <name evidence="6" type="primary">rnfG</name>
    <name evidence="8" type="ORF">EV210_108135</name>
</gene>
<sequence length="191" mass="20418">MAEAVQGHGHDEQNSIFKIGINLTIACLLSGAIIAGTYSITAPIAAQERVNLKNRAMKELVAEAQTFQPIQGKADWYAAQKDGKTIAYVVPAESKGYGGAIRMLAAVTPEGKMLDYKILAHNETPGLGDKAADSKFRQRFAGKAAEDMEVVKVPSDKNIQALTGATITSRAVTKGIREAVEQVAEYAAQKK</sequence>
<dbReference type="GO" id="GO:0009055">
    <property type="term" value="F:electron transfer activity"/>
    <property type="evidence" value="ECO:0007669"/>
    <property type="project" value="InterPro"/>
</dbReference>
<dbReference type="InterPro" id="IPR010209">
    <property type="entry name" value="Ion_transpt_RnfG/RsxG"/>
</dbReference>
<keyword evidence="4 6" id="KW-0288">FMN</keyword>
<dbReference type="RefSeq" id="WP_132081221.1">
    <property type="nucleotide sequence ID" value="NZ_DAMAKO010000001.1"/>
</dbReference>
<dbReference type="EMBL" id="SLUI01000008">
    <property type="protein sequence ID" value="TCL36495.1"/>
    <property type="molecule type" value="Genomic_DNA"/>
</dbReference>
<proteinExistence type="inferred from homology"/>
<dbReference type="GO" id="GO:0022900">
    <property type="term" value="P:electron transport chain"/>
    <property type="evidence" value="ECO:0007669"/>
    <property type="project" value="UniProtKB-UniRule"/>
</dbReference>
<reference evidence="8 9" key="1">
    <citation type="submission" date="2019-03" db="EMBL/GenBank/DDBJ databases">
        <title>Genomic Encyclopedia of Type Strains, Phase IV (KMG-IV): sequencing the most valuable type-strain genomes for metagenomic binning, comparative biology and taxonomic classification.</title>
        <authorList>
            <person name="Goeker M."/>
        </authorList>
    </citation>
    <scope>NUCLEOTIDE SEQUENCE [LARGE SCALE GENOMIC DNA]</scope>
    <source>
        <strain evidence="8 9">DSM 15969</strain>
    </source>
</reference>
<protein>
    <recommendedName>
        <fullName evidence="6">Ion-translocating oxidoreductase complex subunit G</fullName>
        <ecNumber evidence="6">7.-.-.-</ecNumber>
    </recommendedName>
    <alternativeName>
        <fullName evidence="6">Rnf electron transport complex subunit G</fullName>
    </alternativeName>
</protein>
<comment type="subunit">
    <text evidence="6">The complex is composed of six subunits: RnfA, RnfB, RnfC, RnfD, RnfE and RnfG.</text>
</comment>
<dbReference type="HAMAP" id="MF_00479">
    <property type="entry name" value="RsxG_RnfG"/>
    <property type="match status" value="1"/>
</dbReference>
<keyword evidence="5 6" id="KW-0249">Electron transport</keyword>
<dbReference type="InterPro" id="IPR007329">
    <property type="entry name" value="FMN-bd"/>
</dbReference>
<dbReference type="PIRSF" id="PIRSF006091">
    <property type="entry name" value="E_trnsport_RnfG"/>
    <property type="match status" value="1"/>
</dbReference>
<dbReference type="SMART" id="SM00900">
    <property type="entry name" value="FMN_bind"/>
    <property type="match status" value="1"/>
</dbReference>
<keyword evidence="6" id="KW-1003">Cell membrane</keyword>
<evidence type="ECO:0000259" key="7">
    <source>
        <dbReference type="SMART" id="SM00900"/>
    </source>
</evidence>
<evidence type="ECO:0000256" key="4">
    <source>
        <dbReference type="ARBA" id="ARBA00022643"/>
    </source>
</evidence>
<evidence type="ECO:0000256" key="5">
    <source>
        <dbReference type="ARBA" id="ARBA00022982"/>
    </source>
</evidence>
<evidence type="ECO:0000313" key="9">
    <source>
        <dbReference type="Proteomes" id="UP000295063"/>
    </source>
</evidence>
<keyword evidence="2 6" id="KW-0597">Phosphoprotein</keyword>
<keyword evidence="6" id="KW-0812">Transmembrane</keyword>
<feature type="modified residue" description="FMN phosphoryl threonine" evidence="6">
    <location>
        <position position="166"/>
    </location>
</feature>
<keyword evidence="6" id="KW-1278">Translocase</keyword>